<dbReference type="PROSITE" id="PS51000">
    <property type="entry name" value="HTH_DEOR_2"/>
    <property type="match status" value="1"/>
</dbReference>
<comment type="caution">
    <text evidence="5">The sequence shown here is derived from an EMBL/GenBank/DDBJ whole genome shotgun (WGS) entry which is preliminary data.</text>
</comment>
<feature type="domain" description="HTH deoR-type" evidence="4">
    <location>
        <begin position="3"/>
        <end position="58"/>
    </location>
</feature>
<gene>
    <name evidence="5" type="ORF">ET33_31370</name>
</gene>
<evidence type="ECO:0000259" key="4">
    <source>
        <dbReference type="PROSITE" id="PS51000"/>
    </source>
</evidence>
<dbReference type="Pfam" id="PF00455">
    <property type="entry name" value="DeoRC"/>
    <property type="match status" value="1"/>
</dbReference>
<dbReference type="SUPFAM" id="SSF100950">
    <property type="entry name" value="NagB/RpiA/CoA transferase-like"/>
    <property type="match status" value="1"/>
</dbReference>
<evidence type="ECO:0000313" key="6">
    <source>
        <dbReference type="Proteomes" id="UP000028123"/>
    </source>
</evidence>
<sequence>MFQEERLIAILQKLNEKQRITVTEICEWLQISWDTARRDLIKLEEQGSIIRTRGGAMLPSISKEVPNYEQRLQLDTPSKQAIGKMAATLIHDGDYLYTDSSTTVRCAMEAMRTRRNVVVTNSIDLAGMLTQKDEIRIHLLGGLLDNEQRLVYGARTLEMLSEYQVDKALLGTCGIAPHGLTTMFEEESYLIRQVMRKSDQVIVLADHTKFGKKLFHRVAGLEGIDMIITDREPSDEMKEELHKHQVELLIAGEGEHHD</sequence>
<protein>
    <submittedName>
        <fullName evidence="5">DeoR faimly transcriptional regulator</fullName>
    </submittedName>
</protein>
<dbReference type="PRINTS" id="PR00037">
    <property type="entry name" value="HTHLACR"/>
</dbReference>
<dbReference type="OrthoDB" id="9798651at2"/>
<dbReference type="InterPro" id="IPR037171">
    <property type="entry name" value="NagB/RpiA_transferase-like"/>
</dbReference>
<dbReference type="InterPro" id="IPR001034">
    <property type="entry name" value="DeoR_HTH"/>
</dbReference>
<dbReference type="InterPro" id="IPR036388">
    <property type="entry name" value="WH-like_DNA-bd_sf"/>
</dbReference>
<keyword evidence="2" id="KW-0238">DNA-binding</keyword>
<name>A0A081P6P4_9BACL</name>
<organism evidence="5 6">
    <name type="scientific">Paenibacillus tyrfis</name>
    <dbReference type="NCBI Taxonomy" id="1501230"/>
    <lineage>
        <taxon>Bacteria</taxon>
        <taxon>Bacillati</taxon>
        <taxon>Bacillota</taxon>
        <taxon>Bacilli</taxon>
        <taxon>Bacillales</taxon>
        <taxon>Paenibacillaceae</taxon>
        <taxon>Paenibacillus</taxon>
    </lineage>
</organism>
<reference evidence="5 6" key="1">
    <citation type="submission" date="2014-06" db="EMBL/GenBank/DDBJ databases">
        <title>Draft genome sequence of Paenibacillus sp. MSt1.</title>
        <authorList>
            <person name="Aw Y.K."/>
            <person name="Ong K.S."/>
            <person name="Gan H.M."/>
            <person name="Lee S.M."/>
        </authorList>
    </citation>
    <scope>NUCLEOTIDE SEQUENCE [LARGE SCALE GENOMIC DNA]</scope>
    <source>
        <strain evidence="5 6">MSt1</strain>
    </source>
</reference>
<keyword evidence="3" id="KW-0804">Transcription</keyword>
<dbReference type="EMBL" id="JNVM01000006">
    <property type="protein sequence ID" value="KEQ26367.1"/>
    <property type="molecule type" value="Genomic_DNA"/>
</dbReference>
<dbReference type="PROSITE" id="PS00894">
    <property type="entry name" value="HTH_DEOR_1"/>
    <property type="match status" value="1"/>
</dbReference>
<dbReference type="SUPFAM" id="SSF46785">
    <property type="entry name" value="Winged helix' DNA-binding domain"/>
    <property type="match status" value="1"/>
</dbReference>
<evidence type="ECO:0000256" key="1">
    <source>
        <dbReference type="ARBA" id="ARBA00023015"/>
    </source>
</evidence>
<accession>A0A081P6P4</accession>
<dbReference type="RefSeq" id="WP_036678752.1">
    <property type="nucleotide sequence ID" value="NZ_FYEP01000032.1"/>
</dbReference>
<dbReference type="AlphaFoldDB" id="A0A081P6P4"/>
<dbReference type="Proteomes" id="UP000028123">
    <property type="component" value="Unassembled WGS sequence"/>
</dbReference>
<dbReference type="PANTHER" id="PTHR30363:SF51">
    <property type="entry name" value="HTH-TYPE TRANSCRIPTIONAL REPRESSOR GLCR"/>
    <property type="match status" value="1"/>
</dbReference>
<dbReference type="eggNOG" id="COG1349">
    <property type="taxonomic scope" value="Bacteria"/>
</dbReference>
<dbReference type="SMART" id="SM01134">
    <property type="entry name" value="DeoRC"/>
    <property type="match status" value="1"/>
</dbReference>
<dbReference type="InterPro" id="IPR036390">
    <property type="entry name" value="WH_DNA-bd_sf"/>
</dbReference>
<keyword evidence="1" id="KW-0805">Transcription regulation</keyword>
<dbReference type="Gene3D" id="1.10.10.10">
    <property type="entry name" value="Winged helix-like DNA-binding domain superfamily/Winged helix DNA-binding domain"/>
    <property type="match status" value="1"/>
</dbReference>
<evidence type="ECO:0000256" key="3">
    <source>
        <dbReference type="ARBA" id="ARBA00023163"/>
    </source>
</evidence>
<dbReference type="SMART" id="SM00420">
    <property type="entry name" value="HTH_DEOR"/>
    <property type="match status" value="1"/>
</dbReference>
<proteinExistence type="predicted"/>
<dbReference type="InterPro" id="IPR050313">
    <property type="entry name" value="Carb_Metab_HTH_regulators"/>
</dbReference>
<dbReference type="PANTHER" id="PTHR30363">
    <property type="entry name" value="HTH-TYPE TRANSCRIPTIONAL REGULATOR SRLR-RELATED"/>
    <property type="match status" value="1"/>
</dbReference>
<dbReference type="Pfam" id="PF08220">
    <property type="entry name" value="HTH_DeoR"/>
    <property type="match status" value="1"/>
</dbReference>
<keyword evidence="6" id="KW-1185">Reference proteome</keyword>
<dbReference type="InterPro" id="IPR014036">
    <property type="entry name" value="DeoR-like_C"/>
</dbReference>
<dbReference type="GO" id="GO:0003700">
    <property type="term" value="F:DNA-binding transcription factor activity"/>
    <property type="evidence" value="ECO:0007669"/>
    <property type="project" value="InterPro"/>
</dbReference>
<dbReference type="GO" id="GO:0003677">
    <property type="term" value="F:DNA binding"/>
    <property type="evidence" value="ECO:0007669"/>
    <property type="project" value="UniProtKB-KW"/>
</dbReference>
<dbReference type="InterPro" id="IPR018356">
    <property type="entry name" value="Tscrpt_reg_HTH_DeoR_CS"/>
</dbReference>
<dbReference type="Gene3D" id="3.40.50.1360">
    <property type="match status" value="1"/>
</dbReference>
<evidence type="ECO:0000256" key="2">
    <source>
        <dbReference type="ARBA" id="ARBA00023125"/>
    </source>
</evidence>
<evidence type="ECO:0000313" key="5">
    <source>
        <dbReference type="EMBL" id="KEQ26367.1"/>
    </source>
</evidence>